<keyword evidence="1" id="KW-0808">Transferase</keyword>
<keyword evidence="4" id="KW-0067">ATP-binding</keyword>
<dbReference type="Pfam" id="PF02733">
    <property type="entry name" value="Dak1"/>
    <property type="match status" value="1"/>
</dbReference>
<evidence type="ECO:0000256" key="1">
    <source>
        <dbReference type="ARBA" id="ARBA00022679"/>
    </source>
</evidence>
<dbReference type="InterPro" id="IPR004007">
    <property type="entry name" value="DhaL_dom"/>
</dbReference>
<dbReference type="Gene3D" id="1.25.40.340">
    <property type="match status" value="1"/>
</dbReference>
<dbReference type="GO" id="GO:0019563">
    <property type="term" value="P:glycerol catabolic process"/>
    <property type="evidence" value="ECO:0007669"/>
    <property type="project" value="TreeGrafter"/>
</dbReference>
<dbReference type="GO" id="GO:0005829">
    <property type="term" value="C:cytosol"/>
    <property type="evidence" value="ECO:0007669"/>
    <property type="project" value="TreeGrafter"/>
</dbReference>
<dbReference type="GO" id="GO:0005524">
    <property type="term" value="F:ATP binding"/>
    <property type="evidence" value="ECO:0007669"/>
    <property type="project" value="UniProtKB-KW"/>
</dbReference>
<dbReference type="PANTHER" id="PTHR28629">
    <property type="entry name" value="TRIOKINASE/FMN CYCLASE"/>
    <property type="match status" value="1"/>
</dbReference>
<dbReference type="FunFam" id="1.25.40.340:FF:000002">
    <property type="entry name" value="Dihydroxyacetone kinase, L subunit"/>
    <property type="match status" value="1"/>
</dbReference>
<feature type="domain" description="DhaL" evidence="5">
    <location>
        <begin position="371"/>
        <end position="570"/>
    </location>
</feature>
<proteinExistence type="predicted"/>
<dbReference type="Proteomes" id="UP000598146">
    <property type="component" value="Unassembled WGS sequence"/>
</dbReference>
<dbReference type="PANTHER" id="PTHR28629:SF4">
    <property type="entry name" value="TRIOKINASE_FMN CYCLASE"/>
    <property type="match status" value="1"/>
</dbReference>
<evidence type="ECO:0000256" key="3">
    <source>
        <dbReference type="ARBA" id="ARBA00022777"/>
    </source>
</evidence>
<dbReference type="NCBIfam" id="NF011049">
    <property type="entry name" value="PRK14479.1"/>
    <property type="match status" value="1"/>
</dbReference>
<dbReference type="Pfam" id="PF02734">
    <property type="entry name" value="Dak2"/>
    <property type="match status" value="1"/>
</dbReference>
<protein>
    <submittedName>
        <fullName evidence="7">Dihydroxyacetone kinase subunit DhaK</fullName>
    </submittedName>
</protein>
<dbReference type="PROSITE" id="PS51480">
    <property type="entry name" value="DHAL"/>
    <property type="match status" value="1"/>
</dbReference>
<dbReference type="GO" id="GO:0004371">
    <property type="term" value="F:glycerone kinase activity"/>
    <property type="evidence" value="ECO:0007669"/>
    <property type="project" value="InterPro"/>
</dbReference>
<dbReference type="InterPro" id="IPR004006">
    <property type="entry name" value="DhaK_dom"/>
</dbReference>
<evidence type="ECO:0000259" key="5">
    <source>
        <dbReference type="PROSITE" id="PS51480"/>
    </source>
</evidence>
<dbReference type="FunFam" id="3.40.50.10440:FF:000001">
    <property type="entry name" value="Dihydroxyacetone kinase, DhaK subunit"/>
    <property type="match status" value="1"/>
</dbReference>
<dbReference type="EMBL" id="JADQTO010000016">
    <property type="protein sequence ID" value="MBG0565704.1"/>
    <property type="molecule type" value="Genomic_DNA"/>
</dbReference>
<keyword evidence="2" id="KW-0547">Nucleotide-binding</keyword>
<evidence type="ECO:0000313" key="7">
    <source>
        <dbReference type="EMBL" id="MBG0565704.1"/>
    </source>
</evidence>
<keyword evidence="3 7" id="KW-0418">Kinase</keyword>
<dbReference type="Gene3D" id="3.30.1180.20">
    <property type="entry name" value="Dihydroxyacetone kinase, domain 2"/>
    <property type="match status" value="1"/>
</dbReference>
<name>A0A931C933_9ACTN</name>
<dbReference type="SUPFAM" id="SSF82549">
    <property type="entry name" value="DAK1/DegV-like"/>
    <property type="match status" value="1"/>
</dbReference>
<dbReference type="PROSITE" id="PS51481">
    <property type="entry name" value="DHAK"/>
    <property type="match status" value="1"/>
</dbReference>
<dbReference type="SUPFAM" id="SSF101473">
    <property type="entry name" value="DhaL-like"/>
    <property type="match status" value="1"/>
</dbReference>
<dbReference type="InterPro" id="IPR050861">
    <property type="entry name" value="Dihydroxyacetone_Kinase"/>
</dbReference>
<dbReference type="Gene3D" id="3.40.50.10440">
    <property type="entry name" value="Dihydroxyacetone kinase, domain 1"/>
    <property type="match status" value="1"/>
</dbReference>
<reference evidence="7" key="1">
    <citation type="submission" date="2020-11" db="EMBL/GenBank/DDBJ databases">
        <title>Isolation and identification of active actinomycetes.</title>
        <authorList>
            <person name="Sun X."/>
        </authorList>
    </citation>
    <scope>NUCLEOTIDE SEQUENCE</scope>
    <source>
        <strain evidence="7">NEAU-A11</strain>
    </source>
</reference>
<evidence type="ECO:0000256" key="2">
    <source>
        <dbReference type="ARBA" id="ARBA00022741"/>
    </source>
</evidence>
<feature type="domain" description="DhaK" evidence="6">
    <location>
        <begin position="5"/>
        <end position="342"/>
    </location>
</feature>
<organism evidence="7 8">
    <name type="scientific">Actinoplanes aureus</name>
    <dbReference type="NCBI Taxonomy" id="2792083"/>
    <lineage>
        <taxon>Bacteria</taxon>
        <taxon>Bacillati</taxon>
        <taxon>Actinomycetota</taxon>
        <taxon>Actinomycetes</taxon>
        <taxon>Micromonosporales</taxon>
        <taxon>Micromonosporaceae</taxon>
        <taxon>Actinoplanes</taxon>
    </lineage>
</organism>
<evidence type="ECO:0000256" key="4">
    <source>
        <dbReference type="ARBA" id="ARBA00022840"/>
    </source>
</evidence>
<comment type="caution">
    <text evidence="7">The sequence shown here is derived from an EMBL/GenBank/DDBJ whole genome shotgun (WGS) entry which is preliminary data.</text>
</comment>
<evidence type="ECO:0000313" key="8">
    <source>
        <dbReference type="Proteomes" id="UP000598146"/>
    </source>
</evidence>
<gene>
    <name evidence="7" type="ORF">I4J89_30060</name>
</gene>
<accession>A0A931C933</accession>
<dbReference type="AlphaFoldDB" id="A0A931C933"/>
<sequence>MLINGPADVAGAALDGLTRTADGVSRLAGSTATAIRSDVAEARAAGLVAVVSGGGAGHDPAHAGYVGSGMLTAAVTGALFTPPPPDAVLDAIRAAAAPAGALLVVPNRPADRLSFALAAEMARADGIDVVVVPVGDDVSRTGEGRRGLAGTVLVQKVAGAAAAGGRPLAQVAALARRAASAVGTMGVALGPCTATVAGVPLSGSELDSPLELGSHQGLGFAPGEVEWGPGASGEPGVGRGPIGSAYQVAARLIAAIVEDRGIVPGDRVALLVNGLGASSPTELSIMAEGAVRALRSWGVTPVRVWAGDFLTTLDMAGVSLSLLPVDDELVAALDAPTTAPAWPHTTAPAEPGLVKAPPGISTAPGELGLDHPVRLVLEAVAEALISVRDELTALDREAGDGDLGVSLALGAAAVLAECPAYPGADGPAAVLRAAADTVRRTVAGVSGPLYAILLLRAAAALPDSPGPRDWAAALRAGLDGVREAAGAEPGDRTMIDALAPAAATFADRLDAGHPWPEALNAAVDAATTGADATVDLEPRLGRAGYLGVRVLGYPDPGAQAVAIWLRAAATALHP</sequence>
<dbReference type="InterPro" id="IPR036117">
    <property type="entry name" value="DhaL_dom_sf"/>
</dbReference>
<dbReference type="RefSeq" id="WP_196417479.1">
    <property type="nucleotide sequence ID" value="NZ_JADQTO010000016.1"/>
</dbReference>
<evidence type="ECO:0000259" key="6">
    <source>
        <dbReference type="PROSITE" id="PS51481"/>
    </source>
</evidence>
<dbReference type="SMART" id="SM01120">
    <property type="entry name" value="Dak2"/>
    <property type="match status" value="1"/>
</dbReference>
<keyword evidence="8" id="KW-1185">Reference proteome</keyword>